<feature type="transmembrane region" description="Helical" evidence="2">
    <location>
        <begin position="51"/>
        <end position="75"/>
    </location>
</feature>
<protein>
    <submittedName>
        <fullName evidence="4">Uncharacterized protein</fullName>
    </submittedName>
</protein>
<evidence type="ECO:0000313" key="4">
    <source>
        <dbReference type="WBParaSite" id="PSU_v2.g11817.t1"/>
    </source>
</evidence>
<proteinExistence type="predicted"/>
<name>A0A914XXY6_9BILA</name>
<evidence type="ECO:0000256" key="1">
    <source>
        <dbReference type="SAM" id="MobiDB-lite"/>
    </source>
</evidence>
<evidence type="ECO:0000313" key="3">
    <source>
        <dbReference type="Proteomes" id="UP000887577"/>
    </source>
</evidence>
<keyword evidence="2" id="KW-1133">Transmembrane helix</keyword>
<reference evidence="4" key="1">
    <citation type="submission" date="2022-11" db="UniProtKB">
        <authorList>
            <consortium name="WormBaseParasite"/>
        </authorList>
    </citation>
    <scope>IDENTIFICATION</scope>
</reference>
<dbReference type="Proteomes" id="UP000887577">
    <property type="component" value="Unplaced"/>
</dbReference>
<feature type="transmembrane region" description="Helical" evidence="2">
    <location>
        <begin position="20"/>
        <end position="39"/>
    </location>
</feature>
<feature type="compositionally biased region" description="Low complexity" evidence="1">
    <location>
        <begin position="188"/>
        <end position="203"/>
    </location>
</feature>
<keyword evidence="2" id="KW-0812">Transmembrane</keyword>
<keyword evidence="3" id="KW-1185">Reference proteome</keyword>
<keyword evidence="2" id="KW-0472">Membrane</keyword>
<dbReference type="AlphaFoldDB" id="A0A914XXY6"/>
<dbReference type="WBParaSite" id="PSU_v2.g11817.t1">
    <property type="protein sequence ID" value="PSU_v2.g11817.t1"/>
    <property type="gene ID" value="PSU_v2.g11817"/>
</dbReference>
<feature type="region of interest" description="Disordered" evidence="1">
    <location>
        <begin position="184"/>
        <end position="203"/>
    </location>
</feature>
<sequence length="203" mass="21860">MANPAPSVYKSAADTHKTIYFTLAIAVNLLGIACLLIAWNAKGINNDNLFWAMLLVAIVAGSGILVCCFAVFFLCRPFQSTDTSKRRIFDVQTVYPTPEFQYFTNTMLNRAQNKLSSRGSDFSVVSTAPAGSPVGHNTDDASVLNFATLPSNNNLNNPLSHSQQQTTLTTTTCTGDSLELSLESAFTPSSRSSHPSNHSNSDA</sequence>
<organism evidence="3 4">
    <name type="scientific">Panagrolaimus superbus</name>
    <dbReference type="NCBI Taxonomy" id="310955"/>
    <lineage>
        <taxon>Eukaryota</taxon>
        <taxon>Metazoa</taxon>
        <taxon>Ecdysozoa</taxon>
        <taxon>Nematoda</taxon>
        <taxon>Chromadorea</taxon>
        <taxon>Rhabditida</taxon>
        <taxon>Tylenchina</taxon>
        <taxon>Panagrolaimomorpha</taxon>
        <taxon>Panagrolaimoidea</taxon>
        <taxon>Panagrolaimidae</taxon>
        <taxon>Panagrolaimus</taxon>
    </lineage>
</organism>
<evidence type="ECO:0000256" key="2">
    <source>
        <dbReference type="SAM" id="Phobius"/>
    </source>
</evidence>
<accession>A0A914XXY6</accession>